<accession>A0A191WIX5</accession>
<keyword evidence="1" id="KW-1133">Transmembrane helix</keyword>
<dbReference type="AlphaFoldDB" id="A0A191WIX5"/>
<keyword evidence="1" id="KW-0812">Transmembrane</keyword>
<organism evidence="2 3">
    <name type="scientific">Agromyces aureus</name>
    <dbReference type="NCBI Taxonomy" id="453304"/>
    <lineage>
        <taxon>Bacteria</taxon>
        <taxon>Bacillati</taxon>
        <taxon>Actinomycetota</taxon>
        <taxon>Actinomycetes</taxon>
        <taxon>Micrococcales</taxon>
        <taxon>Microbacteriaceae</taxon>
        <taxon>Agromyces</taxon>
    </lineage>
</organism>
<dbReference type="STRING" id="453304.ATC03_16830"/>
<dbReference type="InterPro" id="IPR046719">
    <property type="entry name" value="DUF6611"/>
</dbReference>
<dbReference type="KEGG" id="agy:ATC03_16830"/>
<feature type="transmembrane region" description="Helical" evidence="1">
    <location>
        <begin position="87"/>
        <end position="104"/>
    </location>
</feature>
<protein>
    <submittedName>
        <fullName evidence="2">Uncharacterized protein</fullName>
    </submittedName>
</protein>
<evidence type="ECO:0000313" key="3">
    <source>
        <dbReference type="Proteomes" id="UP000078437"/>
    </source>
</evidence>
<reference evidence="3" key="2">
    <citation type="submission" date="2016-01" db="EMBL/GenBank/DDBJ databases">
        <title>Complete genome sequence of Agromyces aureus AR33T and comparison with related organisms.</title>
        <authorList>
            <person name="Corretto E."/>
            <person name="Antonielli L."/>
            <person name="Sessitsch A."/>
            <person name="Brader G."/>
        </authorList>
    </citation>
    <scope>NUCLEOTIDE SEQUENCE [LARGE SCALE GENOMIC DNA]</scope>
    <source>
        <strain evidence="3">AR33</strain>
    </source>
</reference>
<evidence type="ECO:0000313" key="2">
    <source>
        <dbReference type="EMBL" id="ANJ28128.1"/>
    </source>
</evidence>
<proteinExistence type="predicted"/>
<dbReference type="Proteomes" id="UP000078437">
    <property type="component" value="Chromosome"/>
</dbReference>
<keyword evidence="3" id="KW-1185">Reference proteome</keyword>
<evidence type="ECO:0000256" key="1">
    <source>
        <dbReference type="SAM" id="Phobius"/>
    </source>
</evidence>
<reference evidence="2 3" key="1">
    <citation type="journal article" date="2016" name="Int. J. Syst. Evol. Microbiol.">
        <title>Agromyces aureus sp. nov., isolated from the rhizosphere of Salix caprea L. grown in a heavy-metal-contaminated soil.</title>
        <authorList>
            <person name="Corretto E."/>
            <person name="Antonielli L."/>
            <person name="Sessitsch A."/>
            <person name="Compant S."/>
            <person name="Gorfer M."/>
            <person name="Kuffner M."/>
            <person name="Brader G."/>
        </authorList>
    </citation>
    <scope>NUCLEOTIDE SEQUENCE [LARGE SCALE GENOMIC DNA]</scope>
    <source>
        <strain evidence="2 3">AR33</strain>
    </source>
</reference>
<gene>
    <name evidence="2" type="ORF">ATC03_16830</name>
</gene>
<name>A0A191WIX5_9MICO</name>
<dbReference type="Pfam" id="PF20315">
    <property type="entry name" value="DUF6611"/>
    <property type="match status" value="1"/>
</dbReference>
<keyword evidence="1" id="KW-0472">Membrane</keyword>
<dbReference type="EMBL" id="CP013979">
    <property type="protein sequence ID" value="ANJ28128.1"/>
    <property type="molecule type" value="Genomic_DNA"/>
</dbReference>
<feature type="transmembrane region" description="Helical" evidence="1">
    <location>
        <begin position="64"/>
        <end position="81"/>
    </location>
</feature>
<sequence length="186" mass="20205">MHRAATAVHSACSAEWLAVRDGRHRWGDSSAVVGRYGVVVHTVVVYPPGSSTVDRRWIRAWRSAPLFSVVLFWVSLAVFASAVPMGWAFAAAIGAVVAMVAALARRTRDLRRSVVQLMTEVSPGSAADGAAVRQAAVHRLVATMNATEVQLAAGRIDELEFQRRWHTAYDAVRSAGFRRRAQPADA</sequence>